<evidence type="ECO:0000256" key="1">
    <source>
        <dbReference type="ARBA" id="ARBA00004141"/>
    </source>
</evidence>
<evidence type="ECO:0000313" key="14">
    <source>
        <dbReference type="EMBL" id="KAF6027068.1"/>
    </source>
</evidence>
<keyword evidence="5 13" id="KW-1133">Transmembrane helix</keyword>
<evidence type="ECO:0000256" key="2">
    <source>
        <dbReference type="ARBA" id="ARBA00022448"/>
    </source>
</evidence>
<comment type="similarity">
    <text evidence="11">Belongs to the amiloride-sensitive sodium channel (TC 1.A.6) family.</text>
</comment>
<name>A0A7J7JNS1_BUGNE</name>
<comment type="subcellular location">
    <subcellularLocation>
        <location evidence="1">Membrane</location>
        <topology evidence="1">Multi-pass membrane protein</topology>
    </subcellularLocation>
</comment>
<evidence type="ECO:0000256" key="11">
    <source>
        <dbReference type="RuleBase" id="RU000679"/>
    </source>
</evidence>
<protein>
    <recommendedName>
        <fullName evidence="16">SCNN1D</fullName>
    </recommendedName>
</protein>
<accession>A0A7J7JNS1</accession>
<sequence length="568" mass="64683">MAAGIERKPKLGSQLKTVLTDFSESTSAHGPPKIVGHKFVLAKLFWVLLFLTGIGVFGYFGYKLIVSYLSYDSTTDVQIKFSALNFPAVSFCNLNQFRNDKLPKDFQEIVKDFTLQERYDLYGGQSNFESYFATNPTMTPLDIPFWETSTAMGVSTTQPPSSSRRRRSVEKVPDREQAIFDDLKQIYDSPNETASANMKWFSNVGQTTSDKKILLNMSYFLTSEISDDALKSYGHTVEEMLQECTFQGQTCGPQDFYQFYDRRYGNCYTFNSGLSGTYSKTNSPGAAFGLSMTLFINQPNYIPVLSPQAGVKLLIHKQGEVPQISEKGFNLAPGLKTSIALRYLVMERLEGENYSNCTKRNERPLDDSLHDYYPGNYSQQGCYKTCVQMLTIEKCGCANPLYRVPARIRTCPIENYNCVEEVESSIDYENNCSCPLPCWESQYLYTTTSSQWPSNNYEPYWKQSMQSRGKALSKILNDKTRQSIKEEFVNVEVYFDNLNYYLYKERASMTLEDLVGNIGGHLGLWIGMSVISFVEVFELIASLFAVCTKNFCFRKEINANVPNFQLQE</sequence>
<dbReference type="Gene3D" id="2.60.470.10">
    <property type="entry name" value="Acid-sensing ion channels like domains"/>
    <property type="match status" value="1"/>
</dbReference>
<evidence type="ECO:0000256" key="9">
    <source>
        <dbReference type="ARBA" id="ARBA00023201"/>
    </source>
</evidence>
<evidence type="ECO:0000256" key="8">
    <source>
        <dbReference type="ARBA" id="ARBA00023136"/>
    </source>
</evidence>
<dbReference type="InterPro" id="IPR001873">
    <property type="entry name" value="ENaC"/>
</dbReference>
<dbReference type="PRINTS" id="PR01078">
    <property type="entry name" value="AMINACHANNEL"/>
</dbReference>
<evidence type="ECO:0000256" key="3">
    <source>
        <dbReference type="ARBA" id="ARBA00022461"/>
    </source>
</evidence>
<dbReference type="AlphaFoldDB" id="A0A7J7JNS1"/>
<dbReference type="GO" id="GO:0005886">
    <property type="term" value="C:plasma membrane"/>
    <property type="evidence" value="ECO:0007669"/>
    <property type="project" value="TreeGrafter"/>
</dbReference>
<dbReference type="OrthoDB" id="6021021at2759"/>
<dbReference type="Gene3D" id="1.10.287.770">
    <property type="entry name" value="YojJ-like"/>
    <property type="match status" value="1"/>
</dbReference>
<evidence type="ECO:0000256" key="4">
    <source>
        <dbReference type="ARBA" id="ARBA00022692"/>
    </source>
</evidence>
<evidence type="ECO:0000313" key="15">
    <source>
        <dbReference type="Proteomes" id="UP000593567"/>
    </source>
</evidence>
<keyword evidence="3 11" id="KW-0894">Sodium channel</keyword>
<evidence type="ECO:0000256" key="13">
    <source>
        <dbReference type="SAM" id="Phobius"/>
    </source>
</evidence>
<reference evidence="14" key="1">
    <citation type="submission" date="2020-06" db="EMBL/GenBank/DDBJ databases">
        <title>Draft genome of Bugula neritina, a colonial animal packing powerful symbionts and potential medicines.</title>
        <authorList>
            <person name="Rayko M."/>
        </authorList>
    </citation>
    <scope>NUCLEOTIDE SEQUENCE [LARGE SCALE GENOMIC DNA]</scope>
    <source>
        <strain evidence="14">Kwan_BN1</strain>
    </source>
</reference>
<dbReference type="Pfam" id="PF00858">
    <property type="entry name" value="ASC"/>
    <property type="match status" value="1"/>
</dbReference>
<proteinExistence type="inferred from homology"/>
<keyword evidence="4 11" id="KW-0812">Transmembrane</keyword>
<dbReference type="PANTHER" id="PTHR11690:SF248">
    <property type="entry name" value="PICKPOCKET 17, ISOFORM A"/>
    <property type="match status" value="1"/>
</dbReference>
<dbReference type="Proteomes" id="UP000593567">
    <property type="component" value="Unassembled WGS sequence"/>
</dbReference>
<dbReference type="PROSITE" id="PS01206">
    <property type="entry name" value="ASC"/>
    <property type="match status" value="1"/>
</dbReference>
<evidence type="ECO:0000256" key="7">
    <source>
        <dbReference type="ARBA" id="ARBA00023065"/>
    </source>
</evidence>
<keyword evidence="6" id="KW-0915">Sodium</keyword>
<dbReference type="GO" id="GO:0015280">
    <property type="term" value="F:ligand-gated sodium channel activity"/>
    <property type="evidence" value="ECO:0007669"/>
    <property type="project" value="TreeGrafter"/>
</dbReference>
<keyword evidence="15" id="KW-1185">Reference proteome</keyword>
<keyword evidence="2 11" id="KW-0813">Transport</keyword>
<feature type="region of interest" description="Disordered" evidence="12">
    <location>
        <begin position="153"/>
        <end position="172"/>
    </location>
</feature>
<keyword evidence="8 13" id="KW-0472">Membrane</keyword>
<gene>
    <name evidence="14" type="ORF">EB796_014629</name>
</gene>
<dbReference type="PANTHER" id="PTHR11690">
    <property type="entry name" value="AMILORIDE-SENSITIVE SODIUM CHANNEL-RELATED"/>
    <property type="match status" value="1"/>
</dbReference>
<evidence type="ECO:0008006" key="16">
    <source>
        <dbReference type="Google" id="ProtNLM"/>
    </source>
</evidence>
<keyword evidence="10 11" id="KW-0407">Ion channel</keyword>
<dbReference type="InterPro" id="IPR020903">
    <property type="entry name" value="ENaC_CS"/>
</dbReference>
<organism evidence="14 15">
    <name type="scientific">Bugula neritina</name>
    <name type="common">Brown bryozoan</name>
    <name type="synonym">Sertularia neritina</name>
    <dbReference type="NCBI Taxonomy" id="10212"/>
    <lineage>
        <taxon>Eukaryota</taxon>
        <taxon>Metazoa</taxon>
        <taxon>Spiralia</taxon>
        <taxon>Lophotrochozoa</taxon>
        <taxon>Bryozoa</taxon>
        <taxon>Gymnolaemata</taxon>
        <taxon>Cheilostomatida</taxon>
        <taxon>Flustrina</taxon>
        <taxon>Buguloidea</taxon>
        <taxon>Bugulidae</taxon>
        <taxon>Bugula</taxon>
    </lineage>
</organism>
<keyword evidence="7 11" id="KW-0406">Ion transport</keyword>
<feature type="transmembrane region" description="Helical" evidence="13">
    <location>
        <begin position="522"/>
        <end position="546"/>
    </location>
</feature>
<evidence type="ECO:0000256" key="12">
    <source>
        <dbReference type="SAM" id="MobiDB-lite"/>
    </source>
</evidence>
<evidence type="ECO:0000256" key="10">
    <source>
        <dbReference type="ARBA" id="ARBA00023303"/>
    </source>
</evidence>
<keyword evidence="9 11" id="KW-0739">Sodium transport</keyword>
<evidence type="ECO:0000256" key="6">
    <source>
        <dbReference type="ARBA" id="ARBA00023053"/>
    </source>
</evidence>
<dbReference type="EMBL" id="VXIV02002152">
    <property type="protein sequence ID" value="KAF6027068.1"/>
    <property type="molecule type" value="Genomic_DNA"/>
</dbReference>
<feature type="transmembrane region" description="Helical" evidence="13">
    <location>
        <begin position="40"/>
        <end position="62"/>
    </location>
</feature>
<comment type="caution">
    <text evidence="14">The sequence shown here is derived from an EMBL/GenBank/DDBJ whole genome shotgun (WGS) entry which is preliminary data.</text>
</comment>
<evidence type="ECO:0000256" key="5">
    <source>
        <dbReference type="ARBA" id="ARBA00022989"/>
    </source>
</evidence>